<dbReference type="AlphaFoldDB" id="A0A392T7B1"/>
<organism evidence="1 2">
    <name type="scientific">Trifolium medium</name>
    <dbReference type="NCBI Taxonomy" id="97028"/>
    <lineage>
        <taxon>Eukaryota</taxon>
        <taxon>Viridiplantae</taxon>
        <taxon>Streptophyta</taxon>
        <taxon>Embryophyta</taxon>
        <taxon>Tracheophyta</taxon>
        <taxon>Spermatophyta</taxon>
        <taxon>Magnoliopsida</taxon>
        <taxon>eudicotyledons</taxon>
        <taxon>Gunneridae</taxon>
        <taxon>Pentapetalae</taxon>
        <taxon>rosids</taxon>
        <taxon>fabids</taxon>
        <taxon>Fabales</taxon>
        <taxon>Fabaceae</taxon>
        <taxon>Papilionoideae</taxon>
        <taxon>50 kb inversion clade</taxon>
        <taxon>NPAAA clade</taxon>
        <taxon>Hologalegina</taxon>
        <taxon>IRL clade</taxon>
        <taxon>Trifolieae</taxon>
        <taxon>Trifolium</taxon>
    </lineage>
</organism>
<keyword evidence="2" id="KW-1185">Reference proteome</keyword>
<proteinExistence type="predicted"/>
<dbReference type="Proteomes" id="UP000265520">
    <property type="component" value="Unassembled WGS sequence"/>
</dbReference>
<comment type="caution">
    <text evidence="1">The sequence shown here is derived from an EMBL/GenBank/DDBJ whole genome shotgun (WGS) entry which is preliminary data.</text>
</comment>
<evidence type="ECO:0000313" key="1">
    <source>
        <dbReference type="EMBL" id="MCI56185.1"/>
    </source>
</evidence>
<accession>A0A392T7B1</accession>
<name>A0A392T7B1_9FABA</name>
<sequence>LLAPAPRTVMCCVWGFSSGSCAARRGGLRRAQHCGWSVVFVLVPAPRAELG</sequence>
<protein>
    <submittedName>
        <fullName evidence="1">Uncharacterized protein</fullName>
    </submittedName>
</protein>
<dbReference type="EMBL" id="LXQA010508433">
    <property type="protein sequence ID" value="MCI56185.1"/>
    <property type="molecule type" value="Genomic_DNA"/>
</dbReference>
<evidence type="ECO:0000313" key="2">
    <source>
        <dbReference type="Proteomes" id="UP000265520"/>
    </source>
</evidence>
<feature type="non-terminal residue" evidence="1">
    <location>
        <position position="1"/>
    </location>
</feature>
<reference evidence="1 2" key="1">
    <citation type="journal article" date="2018" name="Front. Plant Sci.">
        <title>Red Clover (Trifolium pratense) and Zigzag Clover (T. medium) - A Picture of Genomic Similarities and Differences.</title>
        <authorList>
            <person name="Dluhosova J."/>
            <person name="Istvanek J."/>
            <person name="Nedelnik J."/>
            <person name="Repkova J."/>
        </authorList>
    </citation>
    <scope>NUCLEOTIDE SEQUENCE [LARGE SCALE GENOMIC DNA]</scope>
    <source>
        <strain evidence="2">cv. 10/8</strain>
        <tissue evidence="1">Leaf</tissue>
    </source>
</reference>